<reference evidence="1" key="1">
    <citation type="submission" date="2020-07" db="EMBL/GenBank/DDBJ databases">
        <title>Huge and variable diversity of episymbiotic CPR bacteria and DPANN archaea in groundwater ecosystems.</title>
        <authorList>
            <person name="He C.Y."/>
            <person name="Keren R."/>
            <person name="Whittaker M."/>
            <person name="Farag I.F."/>
            <person name="Doudna J."/>
            <person name="Cate J.H.D."/>
            <person name="Banfield J.F."/>
        </authorList>
    </citation>
    <scope>NUCLEOTIDE SEQUENCE</scope>
    <source>
        <strain evidence="1">NC_groundwater_1813_Pr3_B-0.1um_71_17</strain>
    </source>
</reference>
<gene>
    <name evidence="1" type="ORF">HZA61_14920</name>
</gene>
<dbReference type="Pfam" id="PF05991">
    <property type="entry name" value="NYN_YacP"/>
    <property type="match status" value="1"/>
</dbReference>
<name>A0A933SE77_UNCEI</name>
<dbReference type="EMBL" id="JACRIW010000108">
    <property type="protein sequence ID" value="MBI5170779.1"/>
    <property type="molecule type" value="Genomic_DNA"/>
</dbReference>
<accession>A0A933SE77</accession>
<evidence type="ECO:0000313" key="2">
    <source>
        <dbReference type="Proteomes" id="UP000696931"/>
    </source>
</evidence>
<sequence length="172" mass="18949">MDRLIVIDGYNLIHRTPQLKPGDGRTLRQSREKLLNLLTWMMGANAARILVVFDGAVGAGSPNESEGAGRIEVRFSRPPMNADMLIREIVEDQVERVDQLTVVTADIEVAQHARAMGAKVSIADLFLAAALGPGKDVEKEDEKPQPLSKADVEKWAKFFEENRAKGDEDPDA</sequence>
<dbReference type="Proteomes" id="UP000696931">
    <property type="component" value="Unassembled WGS sequence"/>
</dbReference>
<evidence type="ECO:0000313" key="1">
    <source>
        <dbReference type="EMBL" id="MBI5170779.1"/>
    </source>
</evidence>
<protein>
    <submittedName>
        <fullName evidence="1">NYN domain-containing protein</fullName>
    </submittedName>
</protein>
<dbReference type="InterPro" id="IPR010298">
    <property type="entry name" value="YacP-like"/>
</dbReference>
<proteinExistence type="predicted"/>
<comment type="caution">
    <text evidence="1">The sequence shown here is derived from an EMBL/GenBank/DDBJ whole genome shotgun (WGS) entry which is preliminary data.</text>
</comment>
<dbReference type="PANTHER" id="PTHR34547">
    <property type="entry name" value="YACP-LIKE NYN DOMAIN PROTEIN"/>
    <property type="match status" value="1"/>
</dbReference>
<dbReference type="AlphaFoldDB" id="A0A933SE77"/>
<organism evidence="1 2">
    <name type="scientific">Eiseniibacteriota bacterium</name>
    <dbReference type="NCBI Taxonomy" id="2212470"/>
    <lineage>
        <taxon>Bacteria</taxon>
        <taxon>Candidatus Eiseniibacteriota</taxon>
    </lineage>
</organism>
<dbReference type="PANTHER" id="PTHR34547:SF1">
    <property type="entry name" value="YACP-LIKE NYN DOMAIN PROTEIN"/>
    <property type="match status" value="1"/>
</dbReference>